<protein>
    <recommendedName>
        <fullName evidence="2">Retrotransposon Copia-like N-terminal domain-containing protein</fullName>
    </recommendedName>
</protein>
<dbReference type="AlphaFoldDB" id="A0AAW2L0N5"/>
<evidence type="ECO:0000313" key="1">
    <source>
        <dbReference type="EMBL" id="KAL0312810.1"/>
    </source>
</evidence>
<organism evidence="1">
    <name type="scientific">Sesamum radiatum</name>
    <name type="common">Black benniseed</name>
    <dbReference type="NCBI Taxonomy" id="300843"/>
    <lineage>
        <taxon>Eukaryota</taxon>
        <taxon>Viridiplantae</taxon>
        <taxon>Streptophyta</taxon>
        <taxon>Embryophyta</taxon>
        <taxon>Tracheophyta</taxon>
        <taxon>Spermatophyta</taxon>
        <taxon>Magnoliopsida</taxon>
        <taxon>eudicotyledons</taxon>
        <taxon>Gunneridae</taxon>
        <taxon>Pentapetalae</taxon>
        <taxon>asterids</taxon>
        <taxon>lamiids</taxon>
        <taxon>Lamiales</taxon>
        <taxon>Pedaliaceae</taxon>
        <taxon>Sesamum</taxon>
    </lineage>
</organism>
<reference evidence="1" key="2">
    <citation type="journal article" date="2024" name="Plant">
        <title>Genomic evolution and insights into agronomic trait innovations of Sesamum species.</title>
        <authorList>
            <person name="Miao H."/>
            <person name="Wang L."/>
            <person name="Qu L."/>
            <person name="Liu H."/>
            <person name="Sun Y."/>
            <person name="Le M."/>
            <person name="Wang Q."/>
            <person name="Wei S."/>
            <person name="Zheng Y."/>
            <person name="Lin W."/>
            <person name="Duan Y."/>
            <person name="Cao H."/>
            <person name="Xiong S."/>
            <person name="Wang X."/>
            <person name="Wei L."/>
            <person name="Li C."/>
            <person name="Ma Q."/>
            <person name="Ju M."/>
            <person name="Zhao R."/>
            <person name="Li G."/>
            <person name="Mu C."/>
            <person name="Tian Q."/>
            <person name="Mei H."/>
            <person name="Zhang T."/>
            <person name="Gao T."/>
            <person name="Zhang H."/>
        </authorList>
    </citation>
    <scope>NUCLEOTIDE SEQUENCE</scope>
    <source>
        <strain evidence="1">G02</strain>
    </source>
</reference>
<evidence type="ECO:0008006" key="2">
    <source>
        <dbReference type="Google" id="ProtNLM"/>
    </source>
</evidence>
<gene>
    <name evidence="1" type="ORF">Sradi_5680300</name>
</gene>
<dbReference type="EMBL" id="JACGWJ010000026">
    <property type="protein sequence ID" value="KAL0312810.1"/>
    <property type="molecule type" value="Genomic_DNA"/>
</dbReference>
<sequence length="87" mass="9976">MSIALISQQAVSEHVEMSISGAKFEIVKFDGIRNFGLWQARVKDLLVQQGILKALRPQNRLQWIMKIGKNSSSARQEPYVCVWQMRS</sequence>
<proteinExistence type="predicted"/>
<accession>A0AAW2L0N5</accession>
<comment type="caution">
    <text evidence="1">The sequence shown here is derived from an EMBL/GenBank/DDBJ whole genome shotgun (WGS) entry which is preliminary data.</text>
</comment>
<reference evidence="1" key="1">
    <citation type="submission" date="2020-06" db="EMBL/GenBank/DDBJ databases">
        <authorList>
            <person name="Li T."/>
            <person name="Hu X."/>
            <person name="Zhang T."/>
            <person name="Song X."/>
            <person name="Zhang H."/>
            <person name="Dai N."/>
            <person name="Sheng W."/>
            <person name="Hou X."/>
            <person name="Wei L."/>
        </authorList>
    </citation>
    <scope>NUCLEOTIDE SEQUENCE</scope>
    <source>
        <strain evidence="1">G02</strain>
        <tissue evidence="1">Leaf</tissue>
    </source>
</reference>
<name>A0AAW2L0N5_SESRA</name>